<evidence type="ECO:0000256" key="3">
    <source>
        <dbReference type="ARBA" id="ARBA00022576"/>
    </source>
</evidence>
<evidence type="ECO:0000256" key="2">
    <source>
        <dbReference type="ARBA" id="ARBA00007441"/>
    </source>
</evidence>
<comment type="caution">
    <text evidence="7">The sequence shown here is derived from an EMBL/GenBank/DDBJ whole genome shotgun (WGS) entry which is preliminary data.</text>
</comment>
<dbReference type="InterPro" id="IPR050596">
    <property type="entry name" value="AspAT/PAT-like"/>
</dbReference>
<accession>A0AAW1NWD9</accession>
<dbReference type="Gene3D" id="3.40.640.10">
    <property type="entry name" value="Type I PLP-dependent aspartate aminotransferase-like (Major domain)"/>
    <property type="match status" value="1"/>
</dbReference>
<dbReference type="GO" id="GO:0006520">
    <property type="term" value="P:amino acid metabolic process"/>
    <property type="evidence" value="ECO:0007669"/>
    <property type="project" value="InterPro"/>
</dbReference>
<keyword evidence="4" id="KW-0808">Transferase</keyword>
<dbReference type="PROSITE" id="PS00105">
    <property type="entry name" value="AA_TRANSFER_CLASS_1"/>
    <property type="match status" value="1"/>
</dbReference>
<protein>
    <recommendedName>
        <fullName evidence="6">Aminotransferase class I/classII large domain-containing protein</fullName>
    </recommendedName>
</protein>
<dbReference type="InterPro" id="IPR004839">
    <property type="entry name" value="Aminotransferase_I/II_large"/>
</dbReference>
<evidence type="ECO:0000256" key="5">
    <source>
        <dbReference type="ARBA" id="ARBA00022898"/>
    </source>
</evidence>
<dbReference type="InterPro" id="IPR004838">
    <property type="entry name" value="NHTrfase_class1_PyrdxlP-BS"/>
</dbReference>
<reference evidence="7 8" key="1">
    <citation type="journal article" date="2024" name="Nat. Commun.">
        <title>Phylogenomics reveals the evolutionary origins of lichenization in chlorophyte algae.</title>
        <authorList>
            <person name="Puginier C."/>
            <person name="Libourel C."/>
            <person name="Otte J."/>
            <person name="Skaloud P."/>
            <person name="Haon M."/>
            <person name="Grisel S."/>
            <person name="Petersen M."/>
            <person name="Berrin J.G."/>
            <person name="Delaux P.M."/>
            <person name="Dal Grande F."/>
            <person name="Keller J."/>
        </authorList>
    </citation>
    <scope>NUCLEOTIDE SEQUENCE [LARGE SCALE GENOMIC DNA]</scope>
    <source>
        <strain evidence="7 8">SAG 2036</strain>
    </source>
</reference>
<dbReference type="PANTHER" id="PTHR46383">
    <property type="entry name" value="ASPARTATE AMINOTRANSFERASE"/>
    <property type="match status" value="1"/>
</dbReference>
<dbReference type="GO" id="GO:0008483">
    <property type="term" value="F:transaminase activity"/>
    <property type="evidence" value="ECO:0007669"/>
    <property type="project" value="UniProtKB-KW"/>
</dbReference>
<keyword evidence="3" id="KW-0032">Aminotransferase</keyword>
<evidence type="ECO:0000259" key="6">
    <source>
        <dbReference type="Pfam" id="PF00155"/>
    </source>
</evidence>
<comment type="cofactor">
    <cofactor evidence="1">
        <name>pyridoxal 5'-phosphate</name>
        <dbReference type="ChEBI" id="CHEBI:597326"/>
    </cofactor>
</comment>
<dbReference type="AlphaFoldDB" id="A0AAW1NWD9"/>
<feature type="domain" description="Aminotransferase class I/classII large" evidence="6">
    <location>
        <begin position="64"/>
        <end position="381"/>
    </location>
</feature>
<dbReference type="Proteomes" id="UP001465755">
    <property type="component" value="Unassembled WGS sequence"/>
</dbReference>
<dbReference type="PANTHER" id="PTHR46383:SF5">
    <property type="entry name" value="AMINOTRANSFERASE CLASS I_CLASSII DOMAIN-CONTAINING PROTEIN"/>
    <property type="match status" value="1"/>
</dbReference>
<name>A0AAW1NWD9_9CHLO</name>
<dbReference type="EMBL" id="JALJOQ010000108">
    <property type="protein sequence ID" value="KAK9797359.1"/>
    <property type="molecule type" value="Genomic_DNA"/>
</dbReference>
<comment type="similarity">
    <text evidence="2">Belongs to the class-I pyridoxal-phosphate-dependent aminotransferase family.</text>
</comment>
<sequence>MSLVCKFCCRRPVRALSRRRCWSSWTVLAVRCRSEYALGVSERVTATDEPVIVKTKQLMAAGRNVVSLAQGVTHWQPPQQAIDAGSLALERSPVHSYGPAAGLPELVTSLQAKVASENGLQGSKIMVTAGANQAFVNIVLALLDPWDKVVLFRPYYFNHLMALQMTGGARNVQFGPCNPSTFHPDLDWLEQELSGPSPPKMVVLVNPCNPTGVLMTNPELERASELCRSSGTWLVMDNTYEHFTYNGRQHTCINAPHILHIFSFSKAFGMMGWRVGYIAYSEQACPGLELQLTKVQDTIPICPPQLSQHIALAATNLAGRPWVQQQLASILANRDWLMDALSPLGTHGDGIFGGEGAIYLWARLPPGADDEAWVKTLISEYQY</sequence>
<dbReference type="InterPro" id="IPR015421">
    <property type="entry name" value="PyrdxlP-dep_Trfase_major"/>
</dbReference>
<dbReference type="SUPFAM" id="SSF53383">
    <property type="entry name" value="PLP-dependent transferases"/>
    <property type="match status" value="1"/>
</dbReference>
<gene>
    <name evidence="7" type="ORF">WJX73_002448</name>
</gene>
<dbReference type="GO" id="GO:0030170">
    <property type="term" value="F:pyridoxal phosphate binding"/>
    <property type="evidence" value="ECO:0007669"/>
    <property type="project" value="InterPro"/>
</dbReference>
<proteinExistence type="inferred from homology"/>
<evidence type="ECO:0000313" key="7">
    <source>
        <dbReference type="EMBL" id="KAK9797359.1"/>
    </source>
</evidence>
<dbReference type="CDD" id="cd00609">
    <property type="entry name" value="AAT_like"/>
    <property type="match status" value="1"/>
</dbReference>
<dbReference type="Pfam" id="PF00155">
    <property type="entry name" value="Aminotran_1_2"/>
    <property type="match status" value="1"/>
</dbReference>
<evidence type="ECO:0000313" key="8">
    <source>
        <dbReference type="Proteomes" id="UP001465755"/>
    </source>
</evidence>
<evidence type="ECO:0000256" key="4">
    <source>
        <dbReference type="ARBA" id="ARBA00022679"/>
    </source>
</evidence>
<keyword evidence="8" id="KW-1185">Reference proteome</keyword>
<keyword evidence="5" id="KW-0663">Pyridoxal phosphate</keyword>
<dbReference type="InterPro" id="IPR015424">
    <property type="entry name" value="PyrdxlP-dep_Trfase"/>
</dbReference>
<organism evidence="7 8">
    <name type="scientific">Symbiochloris irregularis</name>
    <dbReference type="NCBI Taxonomy" id="706552"/>
    <lineage>
        <taxon>Eukaryota</taxon>
        <taxon>Viridiplantae</taxon>
        <taxon>Chlorophyta</taxon>
        <taxon>core chlorophytes</taxon>
        <taxon>Trebouxiophyceae</taxon>
        <taxon>Trebouxiales</taxon>
        <taxon>Trebouxiaceae</taxon>
        <taxon>Symbiochloris</taxon>
    </lineage>
</organism>
<evidence type="ECO:0000256" key="1">
    <source>
        <dbReference type="ARBA" id="ARBA00001933"/>
    </source>
</evidence>